<evidence type="ECO:0000256" key="1">
    <source>
        <dbReference type="ARBA" id="ARBA00001974"/>
    </source>
</evidence>
<dbReference type="PRINTS" id="PR00420">
    <property type="entry name" value="RNGMNOXGNASE"/>
</dbReference>
<evidence type="ECO:0000256" key="2">
    <source>
        <dbReference type="ARBA" id="ARBA00022630"/>
    </source>
</evidence>
<reference evidence="7" key="1">
    <citation type="journal article" date="2023" name="Mol. Phylogenet. Evol.">
        <title>Genome-scale phylogeny and comparative genomics of the fungal order Sordariales.</title>
        <authorList>
            <person name="Hensen N."/>
            <person name="Bonometti L."/>
            <person name="Westerberg I."/>
            <person name="Brannstrom I.O."/>
            <person name="Guillou S."/>
            <person name="Cros-Aarteil S."/>
            <person name="Calhoun S."/>
            <person name="Haridas S."/>
            <person name="Kuo A."/>
            <person name="Mondo S."/>
            <person name="Pangilinan J."/>
            <person name="Riley R."/>
            <person name="LaButti K."/>
            <person name="Andreopoulos B."/>
            <person name="Lipzen A."/>
            <person name="Chen C."/>
            <person name="Yan M."/>
            <person name="Daum C."/>
            <person name="Ng V."/>
            <person name="Clum A."/>
            <person name="Steindorff A."/>
            <person name="Ohm R.A."/>
            <person name="Martin F."/>
            <person name="Silar P."/>
            <person name="Natvig D.O."/>
            <person name="Lalanne C."/>
            <person name="Gautier V."/>
            <person name="Ament-Velasquez S.L."/>
            <person name="Kruys A."/>
            <person name="Hutchinson M.I."/>
            <person name="Powell A.J."/>
            <person name="Barry K."/>
            <person name="Miller A.N."/>
            <person name="Grigoriev I.V."/>
            <person name="Debuchy R."/>
            <person name="Gladieux P."/>
            <person name="Hiltunen Thoren M."/>
            <person name="Johannesson H."/>
        </authorList>
    </citation>
    <scope>NUCLEOTIDE SEQUENCE</scope>
    <source>
        <strain evidence="7">PSN293</strain>
    </source>
</reference>
<evidence type="ECO:0000256" key="4">
    <source>
        <dbReference type="ARBA" id="ARBA00023002"/>
    </source>
</evidence>
<keyword evidence="3" id="KW-0274">FAD</keyword>
<dbReference type="AlphaFoldDB" id="A0AAN6YBF5"/>
<dbReference type="Proteomes" id="UP001301769">
    <property type="component" value="Unassembled WGS sequence"/>
</dbReference>
<evidence type="ECO:0000256" key="3">
    <source>
        <dbReference type="ARBA" id="ARBA00022827"/>
    </source>
</evidence>
<dbReference type="GO" id="GO:0071949">
    <property type="term" value="F:FAD binding"/>
    <property type="evidence" value="ECO:0007669"/>
    <property type="project" value="InterPro"/>
</dbReference>
<reference evidence="7" key="2">
    <citation type="submission" date="2023-05" db="EMBL/GenBank/DDBJ databases">
        <authorList>
            <consortium name="Lawrence Berkeley National Laboratory"/>
            <person name="Steindorff A."/>
            <person name="Hensen N."/>
            <person name="Bonometti L."/>
            <person name="Westerberg I."/>
            <person name="Brannstrom I.O."/>
            <person name="Guillou S."/>
            <person name="Cros-Aarteil S."/>
            <person name="Calhoun S."/>
            <person name="Haridas S."/>
            <person name="Kuo A."/>
            <person name="Mondo S."/>
            <person name="Pangilinan J."/>
            <person name="Riley R."/>
            <person name="Labutti K."/>
            <person name="Andreopoulos B."/>
            <person name="Lipzen A."/>
            <person name="Chen C."/>
            <person name="Yanf M."/>
            <person name="Daum C."/>
            <person name="Ng V."/>
            <person name="Clum A."/>
            <person name="Ohm R."/>
            <person name="Martin F."/>
            <person name="Silar P."/>
            <person name="Natvig D."/>
            <person name="Lalanne C."/>
            <person name="Gautier V."/>
            <person name="Ament-Velasquez S.L."/>
            <person name="Kruys A."/>
            <person name="Hutchinson M.I."/>
            <person name="Powell A.J."/>
            <person name="Barry K."/>
            <person name="Miller A.N."/>
            <person name="Grigoriev I.V."/>
            <person name="Debuchy R."/>
            <person name="Gladieux P."/>
            <person name="Thoren M.H."/>
            <person name="Johannesson H."/>
        </authorList>
    </citation>
    <scope>NUCLEOTIDE SEQUENCE</scope>
    <source>
        <strain evidence="7">PSN293</strain>
    </source>
</reference>
<gene>
    <name evidence="7" type="ORF">QBC37DRAFT_285715</name>
</gene>
<dbReference type="InterPro" id="IPR036188">
    <property type="entry name" value="FAD/NAD-bd_sf"/>
</dbReference>
<proteinExistence type="predicted"/>
<dbReference type="InterPro" id="IPR002938">
    <property type="entry name" value="FAD-bd"/>
</dbReference>
<evidence type="ECO:0000313" key="7">
    <source>
        <dbReference type="EMBL" id="KAK4213557.1"/>
    </source>
</evidence>
<keyword evidence="2" id="KW-0285">Flavoprotein</keyword>
<sequence>MGSQFQEPSTSPNVAIIGAGLTGLLAAHGLKKNGFSNITIYDRDSSPTCRPRDWTIVLHWAMPAFLDLLLPGRHQNKGQTLNGQGRGSEEFLAQALCNPNIEFSEYTESLVCYNGQTGDHLFSSLMKDSRRVSRQKLRNVLLQGLEAEGISVQWGKQLVEICQEHGTNHADESLSLRFSDGSVTTGIDYVLGADGPSSKVRELLFQGKGEDAKLASSGFVMSSCLATYPDTEVIEKLVEKHPVASLTMSLHSVMGYGVMYAPNPDDKSTWTAFWHKIWKSNLAALPVSRTGQEALDYLKSSTTGLPEPFQSAIDKTPAGSPCCIDELKYWNPRPFQHPSGRVTLAGDAAHPMLPYRGQGYQHAVTDVRNFVDAMTKICCGGEDSKHTMAEYDAELVKRGSEAVMQALKEAELSMNPETVGRMLMVRKGHGKSA</sequence>
<evidence type="ECO:0000256" key="5">
    <source>
        <dbReference type="ARBA" id="ARBA00023033"/>
    </source>
</evidence>
<comment type="caution">
    <text evidence="7">The sequence shown here is derived from an EMBL/GenBank/DDBJ whole genome shotgun (WGS) entry which is preliminary data.</text>
</comment>
<organism evidence="7 8">
    <name type="scientific">Rhypophila decipiens</name>
    <dbReference type="NCBI Taxonomy" id="261697"/>
    <lineage>
        <taxon>Eukaryota</taxon>
        <taxon>Fungi</taxon>
        <taxon>Dikarya</taxon>
        <taxon>Ascomycota</taxon>
        <taxon>Pezizomycotina</taxon>
        <taxon>Sordariomycetes</taxon>
        <taxon>Sordariomycetidae</taxon>
        <taxon>Sordariales</taxon>
        <taxon>Naviculisporaceae</taxon>
        <taxon>Rhypophila</taxon>
    </lineage>
</organism>
<dbReference type="PANTHER" id="PTHR47178">
    <property type="entry name" value="MONOOXYGENASE, FAD-BINDING"/>
    <property type="match status" value="1"/>
</dbReference>
<keyword evidence="4" id="KW-0560">Oxidoreductase</keyword>
<evidence type="ECO:0000259" key="6">
    <source>
        <dbReference type="Pfam" id="PF01494"/>
    </source>
</evidence>
<dbReference type="SUPFAM" id="SSF51905">
    <property type="entry name" value="FAD/NAD(P)-binding domain"/>
    <property type="match status" value="1"/>
</dbReference>
<dbReference type="PANTHER" id="PTHR47178:SF3">
    <property type="entry name" value="FAD-BINDING DOMAIN-CONTAINING PROTEIN"/>
    <property type="match status" value="1"/>
</dbReference>
<dbReference type="Gene3D" id="3.50.50.60">
    <property type="entry name" value="FAD/NAD(P)-binding domain"/>
    <property type="match status" value="1"/>
</dbReference>
<dbReference type="Pfam" id="PF01494">
    <property type="entry name" value="FAD_binding_3"/>
    <property type="match status" value="1"/>
</dbReference>
<keyword evidence="8" id="KW-1185">Reference proteome</keyword>
<dbReference type="EMBL" id="MU858107">
    <property type="protein sequence ID" value="KAK4213557.1"/>
    <property type="molecule type" value="Genomic_DNA"/>
</dbReference>
<dbReference type="GO" id="GO:0004497">
    <property type="term" value="F:monooxygenase activity"/>
    <property type="evidence" value="ECO:0007669"/>
    <property type="project" value="UniProtKB-KW"/>
</dbReference>
<comment type="cofactor">
    <cofactor evidence="1">
        <name>FAD</name>
        <dbReference type="ChEBI" id="CHEBI:57692"/>
    </cofactor>
</comment>
<evidence type="ECO:0000313" key="8">
    <source>
        <dbReference type="Proteomes" id="UP001301769"/>
    </source>
</evidence>
<keyword evidence="5" id="KW-0503">Monooxygenase</keyword>
<name>A0AAN6YBF5_9PEZI</name>
<feature type="domain" description="FAD-binding" evidence="6">
    <location>
        <begin position="13"/>
        <end position="405"/>
    </location>
</feature>
<protein>
    <recommendedName>
        <fullName evidence="6">FAD-binding domain-containing protein</fullName>
    </recommendedName>
</protein>
<accession>A0AAN6YBF5</accession>